<dbReference type="AlphaFoldDB" id="A0A162JIG1"/>
<evidence type="ECO:0000313" key="4">
    <source>
        <dbReference type="EMBL" id="OAA44798.1"/>
    </source>
</evidence>
<dbReference type="STRING" id="1081105.A0A162JIG1"/>
<dbReference type="PANTHER" id="PTHR47256">
    <property type="entry name" value="ZN(II)2CYS6 TRANSCRIPTION FACTOR (EUROFUNG)-RELATED"/>
    <property type="match status" value="1"/>
</dbReference>
<evidence type="ECO:0000259" key="3">
    <source>
        <dbReference type="Pfam" id="PF00172"/>
    </source>
</evidence>
<dbReference type="GO" id="GO:0003677">
    <property type="term" value="F:DNA binding"/>
    <property type="evidence" value="ECO:0007669"/>
    <property type="project" value="UniProtKB-KW"/>
</dbReference>
<keyword evidence="4" id="KW-0238">DNA-binding</keyword>
<dbReference type="Pfam" id="PF00172">
    <property type="entry name" value="Zn_clus"/>
    <property type="match status" value="1"/>
</dbReference>
<dbReference type="InterPro" id="IPR053187">
    <property type="entry name" value="Notoamide_regulator"/>
</dbReference>
<feature type="compositionally biased region" description="Polar residues" evidence="2">
    <location>
        <begin position="11"/>
        <end position="29"/>
    </location>
</feature>
<keyword evidence="1" id="KW-0539">Nucleus</keyword>
<organism evidence="4 5">
    <name type="scientific">Metarhizium rileyi (strain RCEF 4871)</name>
    <name type="common">Nomuraea rileyi</name>
    <dbReference type="NCBI Taxonomy" id="1649241"/>
    <lineage>
        <taxon>Eukaryota</taxon>
        <taxon>Fungi</taxon>
        <taxon>Dikarya</taxon>
        <taxon>Ascomycota</taxon>
        <taxon>Pezizomycotina</taxon>
        <taxon>Sordariomycetes</taxon>
        <taxon>Hypocreomycetidae</taxon>
        <taxon>Hypocreales</taxon>
        <taxon>Clavicipitaceae</taxon>
        <taxon>Metarhizium</taxon>
    </lineage>
</organism>
<protein>
    <submittedName>
        <fullName evidence="4">Zn(2)-C6 fungal-type DNA-binding domain protein</fullName>
    </submittedName>
</protein>
<dbReference type="CDD" id="cd00067">
    <property type="entry name" value="GAL4"/>
    <property type="match status" value="1"/>
</dbReference>
<evidence type="ECO:0000256" key="2">
    <source>
        <dbReference type="SAM" id="MobiDB-lite"/>
    </source>
</evidence>
<comment type="caution">
    <text evidence="4">The sequence shown here is derived from an EMBL/GenBank/DDBJ whole genome shotgun (WGS) entry which is preliminary data.</text>
</comment>
<name>A0A162JIG1_METRR</name>
<dbReference type="Gene3D" id="4.10.240.10">
    <property type="entry name" value="Zn(2)-C6 fungal-type DNA-binding domain"/>
    <property type="match status" value="1"/>
</dbReference>
<dbReference type="PANTHER" id="PTHR47256:SF1">
    <property type="entry name" value="ZN(II)2CYS6 TRANSCRIPTION FACTOR (EUROFUNG)"/>
    <property type="match status" value="1"/>
</dbReference>
<dbReference type="GO" id="GO:0008270">
    <property type="term" value="F:zinc ion binding"/>
    <property type="evidence" value="ECO:0007669"/>
    <property type="project" value="InterPro"/>
</dbReference>
<dbReference type="InterPro" id="IPR001138">
    <property type="entry name" value="Zn2Cys6_DnaBD"/>
</dbReference>
<dbReference type="OrthoDB" id="2943660at2759"/>
<feature type="domain" description="Zn(2)-C6 fungal-type" evidence="3">
    <location>
        <begin position="35"/>
        <end position="56"/>
    </location>
</feature>
<dbReference type="EMBL" id="AZHC01000009">
    <property type="protein sequence ID" value="OAA44798.1"/>
    <property type="molecule type" value="Genomic_DNA"/>
</dbReference>
<reference evidence="4 5" key="1">
    <citation type="journal article" date="2016" name="Genome Biol. Evol.">
        <title>Divergent and convergent evolution of fungal pathogenicity.</title>
        <authorList>
            <person name="Shang Y."/>
            <person name="Xiao G."/>
            <person name="Zheng P."/>
            <person name="Cen K."/>
            <person name="Zhan S."/>
            <person name="Wang C."/>
        </authorList>
    </citation>
    <scope>NUCLEOTIDE SEQUENCE [LARGE SCALE GENOMIC DNA]</scope>
    <source>
        <strain evidence="4 5">RCEF 4871</strain>
    </source>
</reference>
<proteinExistence type="predicted"/>
<dbReference type="GO" id="GO:0000981">
    <property type="term" value="F:DNA-binding transcription factor activity, RNA polymerase II-specific"/>
    <property type="evidence" value="ECO:0007669"/>
    <property type="project" value="InterPro"/>
</dbReference>
<evidence type="ECO:0000313" key="5">
    <source>
        <dbReference type="Proteomes" id="UP000243498"/>
    </source>
</evidence>
<accession>A0A162JIG1</accession>
<keyword evidence="5" id="KW-1185">Reference proteome</keyword>
<feature type="region of interest" description="Disordered" evidence="2">
    <location>
        <begin position="1"/>
        <end position="33"/>
    </location>
</feature>
<sequence>MDQGYRALLPRQTSQPSAQDMRSTGNTGRRTSKLCDGKRPSCTHCEKHGTECVYTTDAGETRFSAFKRKYNSLEEELDAWRQLFAYIQSRPQTEAPSIKARLQMCYDPAEAIHLFTTECDSLGDVDSFIAAETPQQCQDFNAPRSLLKIDPALTQNAIQYLSAEAFTWSIPRHQMGQRFLDESYSLLRNSHGPVNLAMAQAVNLLYQAELAKDIFHIAVASQDHDA</sequence>
<gene>
    <name evidence="4" type="ORF">NOR_03552</name>
</gene>
<dbReference type="Proteomes" id="UP000243498">
    <property type="component" value="Unassembled WGS sequence"/>
</dbReference>
<dbReference type="InterPro" id="IPR036864">
    <property type="entry name" value="Zn2-C6_fun-type_DNA-bd_sf"/>
</dbReference>
<dbReference type="SUPFAM" id="SSF57701">
    <property type="entry name" value="Zn2/Cys6 DNA-binding domain"/>
    <property type="match status" value="1"/>
</dbReference>
<evidence type="ECO:0000256" key="1">
    <source>
        <dbReference type="ARBA" id="ARBA00023242"/>
    </source>
</evidence>